<evidence type="ECO:0000259" key="1">
    <source>
        <dbReference type="PROSITE" id="PS51464"/>
    </source>
</evidence>
<dbReference type="GO" id="GO:0016757">
    <property type="term" value="F:glycosyltransferase activity"/>
    <property type="evidence" value="ECO:0007669"/>
    <property type="project" value="UniProtKB-KW"/>
</dbReference>
<reference evidence="2 3" key="1">
    <citation type="submission" date="2024-04" db="EMBL/GenBank/DDBJ databases">
        <title>WGS of bacteria from Torrens River.</title>
        <authorList>
            <person name="Wyrsch E.R."/>
            <person name="Drigo B."/>
        </authorList>
    </citation>
    <scope>NUCLEOTIDE SEQUENCE [LARGE SCALE GENOMIC DNA]</scope>
    <source>
        <strain evidence="2 3">TWI391</strain>
    </source>
</reference>
<dbReference type="InterPro" id="IPR046348">
    <property type="entry name" value="SIS_dom_sf"/>
</dbReference>
<accession>A0ABV0BXI8</accession>
<evidence type="ECO:0000313" key="2">
    <source>
        <dbReference type="EMBL" id="MEN5379500.1"/>
    </source>
</evidence>
<protein>
    <submittedName>
        <fullName evidence="2">Glycosyltransferase</fullName>
        <ecNumber evidence="2">2.4.-.-</ecNumber>
    </submittedName>
</protein>
<keyword evidence="2" id="KW-0328">Glycosyltransferase</keyword>
<dbReference type="SUPFAM" id="SSF53697">
    <property type="entry name" value="SIS domain"/>
    <property type="match status" value="1"/>
</dbReference>
<dbReference type="SUPFAM" id="SSF53756">
    <property type="entry name" value="UDP-Glycosyltransferase/glycogen phosphorylase"/>
    <property type="match status" value="1"/>
</dbReference>
<dbReference type="CDD" id="cd03800">
    <property type="entry name" value="GT4_sucrose_synthase"/>
    <property type="match status" value="1"/>
</dbReference>
<dbReference type="InterPro" id="IPR001296">
    <property type="entry name" value="Glyco_trans_1"/>
</dbReference>
<dbReference type="EC" id="2.4.-.-" evidence="2"/>
<dbReference type="Proteomes" id="UP001409291">
    <property type="component" value="Unassembled WGS sequence"/>
</dbReference>
<name>A0ABV0BXI8_9SPHI</name>
<dbReference type="Gene3D" id="3.40.50.2000">
    <property type="entry name" value="Glycogen Phosphorylase B"/>
    <property type="match status" value="2"/>
</dbReference>
<dbReference type="Gene3D" id="3.40.50.10490">
    <property type="entry name" value="Glucose-6-phosphate isomerase like protein, domain 1"/>
    <property type="match status" value="1"/>
</dbReference>
<gene>
    <name evidence="2" type="ORF">ABE541_19695</name>
</gene>
<keyword evidence="2" id="KW-0808">Transferase</keyword>
<comment type="caution">
    <text evidence="2">The sequence shown here is derived from an EMBL/GenBank/DDBJ whole genome shotgun (WGS) entry which is preliminary data.</text>
</comment>
<dbReference type="EMBL" id="JBDJNQ010000010">
    <property type="protein sequence ID" value="MEN5379500.1"/>
    <property type="molecule type" value="Genomic_DNA"/>
</dbReference>
<organism evidence="2 3">
    <name type="scientific">Sphingobacterium kitahiroshimense</name>
    <dbReference type="NCBI Taxonomy" id="470446"/>
    <lineage>
        <taxon>Bacteria</taxon>
        <taxon>Pseudomonadati</taxon>
        <taxon>Bacteroidota</taxon>
        <taxon>Sphingobacteriia</taxon>
        <taxon>Sphingobacteriales</taxon>
        <taxon>Sphingobacteriaceae</taxon>
        <taxon>Sphingobacterium</taxon>
    </lineage>
</organism>
<evidence type="ECO:0000313" key="3">
    <source>
        <dbReference type="Proteomes" id="UP001409291"/>
    </source>
</evidence>
<feature type="domain" description="SIS" evidence="1">
    <location>
        <begin position="447"/>
        <end position="611"/>
    </location>
</feature>
<dbReference type="Pfam" id="PF00534">
    <property type="entry name" value="Glycos_transf_1"/>
    <property type="match status" value="1"/>
</dbReference>
<dbReference type="Pfam" id="PF13580">
    <property type="entry name" value="SIS_2"/>
    <property type="match status" value="1"/>
</dbReference>
<dbReference type="InterPro" id="IPR028098">
    <property type="entry name" value="Glyco_trans_4-like_N"/>
</dbReference>
<dbReference type="CDD" id="cd05006">
    <property type="entry name" value="SIS_GmhA"/>
    <property type="match status" value="1"/>
</dbReference>
<sequence length="618" mass="69571">MKKRIAFISDHASPLATLGGIDSGGQNVYVAEVARCLSHLGYEIDIFTRRTAVEQKEIIKFEEHIRVIHITAGPVQDLPKEELYSYMPQFSEQVQYFIEVQNIHYDLIHAHFWLSGMIAMDLKRELGIPFVITFHALGMVRRQHQGAEDRFPKQREIVEQDIILHADKIIAECPNDMKDLMHLYHAPQEKIEIIPCGYNPEDFYPVSNKQAKIKLGLQLEHQYILQLGRIVPRKGIDNVIEAIGLLNGKFPNLRLLIVGGDFSDPATQKEIKRLKQICQEKKIEDKVQFLGNKGRDELKYYYSASEIFVTTPWYEPFGITPLEAMACGTPVIGSDVGGISFTVRNNETGRLVSPQEPAQLASNIMDLLSDQDALMTMRNNAVSHVKRLFTWECVSDQINDLYQKLIPDAVEKDDLVELKEYFHDATQVLLKSANTLPKDIIKVANQMVATLIKGNKIMICGNGGSAAESQHFVAELVGRFEIPERSGYAAISLNTDSAVMTAWANDFGYEYIFQRQVQSLGNPGDMLICLSTSGNSPSLLHALQQANSQQMTTVNILGSSGGNALSLGEYNIVVPSDETAHIQEIHLLIIHQLCRLVEQKVEHEILREKNKKEHKLIA</sequence>
<dbReference type="InterPro" id="IPR035461">
    <property type="entry name" value="GmhA/DiaA"/>
</dbReference>
<proteinExistence type="predicted"/>
<dbReference type="PROSITE" id="PS51464">
    <property type="entry name" value="SIS"/>
    <property type="match status" value="1"/>
</dbReference>
<dbReference type="Pfam" id="PF13439">
    <property type="entry name" value="Glyco_transf_4"/>
    <property type="match status" value="1"/>
</dbReference>
<dbReference type="InterPro" id="IPR050099">
    <property type="entry name" value="SIS_GmhA/DiaA_subfam"/>
</dbReference>
<dbReference type="InterPro" id="IPR001347">
    <property type="entry name" value="SIS_dom"/>
</dbReference>
<dbReference type="RefSeq" id="WP_346582281.1">
    <property type="nucleotide sequence ID" value="NZ_JBDJNQ010000010.1"/>
</dbReference>
<keyword evidence="3" id="KW-1185">Reference proteome</keyword>
<dbReference type="PANTHER" id="PTHR30390">
    <property type="entry name" value="SEDOHEPTULOSE 7-PHOSPHATE ISOMERASE / DNAA INITIATOR-ASSOCIATING FACTOR FOR REPLICATION INITIATION"/>
    <property type="match status" value="1"/>
</dbReference>